<dbReference type="AlphaFoldDB" id="A0ABD1S9U3"/>
<dbReference type="Proteomes" id="UP001604336">
    <property type="component" value="Unassembled WGS sequence"/>
</dbReference>
<protein>
    <submittedName>
        <fullName evidence="1">Uncharacterized protein</fullName>
    </submittedName>
</protein>
<evidence type="ECO:0000313" key="1">
    <source>
        <dbReference type="EMBL" id="KAL2497385.1"/>
    </source>
</evidence>
<evidence type="ECO:0000313" key="2">
    <source>
        <dbReference type="Proteomes" id="UP001604336"/>
    </source>
</evidence>
<keyword evidence="2" id="KW-1185">Reference proteome</keyword>
<name>A0ABD1S9U3_9LAMI</name>
<comment type="caution">
    <text evidence="1">The sequence shown here is derived from an EMBL/GenBank/DDBJ whole genome shotgun (WGS) entry which is preliminary data.</text>
</comment>
<proteinExistence type="predicted"/>
<accession>A0ABD1S9U3</accession>
<dbReference type="EMBL" id="JBFOLK010000007">
    <property type="protein sequence ID" value="KAL2497385.1"/>
    <property type="molecule type" value="Genomic_DNA"/>
</dbReference>
<reference evidence="2" key="1">
    <citation type="submission" date="2024-07" db="EMBL/GenBank/DDBJ databases">
        <title>Two chromosome-level genome assemblies of Korean endemic species Abeliophyllum distichum and Forsythia ovata (Oleaceae).</title>
        <authorList>
            <person name="Jang H."/>
        </authorList>
    </citation>
    <scope>NUCLEOTIDE SEQUENCE [LARGE SCALE GENOMIC DNA]</scope>
</reference>
<gene>
    <name evidence="1" type="ORF">Adt_22935</name>
</gene>
<sequence length="123" mass="14091">MEDGSILRLQIVGLRSCEEGKEERVEFQIRDYRKSCSAIVYQSLFSSLYSAPWAPFFAVWKYVSAYAAGYAASGGGGGGKRRKCAVKMEEMKWDCYRGIWKISCCLWLDLYVTVETRVKMKIK</sequence>
<organism evidence="1 2">
    <name type="scientific">Abeliophyllum distichum</name>
    <dbReference type="NCBI Taxonomy" id="126358"/>
    <lineage>
        <taxon>Eukaryota</taxon>
        <taxon>Viridiplantae</taxon>
        <taxon>Streptophyta</taxon>
        <taxon>Embryophyta</taxon>
        <taxon>Tracheophyta</taxon>
        <taxon>Spermatophyta</taxon>
        <taxon>Magnoliopsida</taxon>
        <taxon>eudicotyledons</taxon>
        <taxon>Gunneridae</taxon>
        <taxon>Pentapetalae</taxon>
        <taxon>asterids</taxon>
        <taxon>lamiids</taxon>
        <taxon>Lamiales</taxon>
        <taxon>Oleaceae</taxon>
        <taxon>Forsythieae</taxon>
        <taxon>Abeliophyllum</taxon>
    </lineage>
</organism>